<evidence type="ECO:0000313" key="2">
    <source>
        <dbReference type="EMBL" id="AAR26980.1"/>
    </source>
</evidence>
<organism evidence="2">
    <name type="scientific">Feldmannia irregularis virus a</name>
    <dbReference type="NCBI Taxonomy" id="231992"/>
    <lineage>
        <taxon>Viruses</taxon>
        <taxon>Varidnaviria</taxon>
        <taxon>Bamfordvirae</taxon>
        <taxon>Nucleocytoviricota</taxon>
        <taxon>Megaviricetes</taxon>
        <taxon>Algavirales</taxon>
        <taxon>Phycodnaviridae</taxon>
        <taxon>Phaeovirus</taxon>
        <taxon>Phaeovirus irregularis</taxon>
    </lineage>
</organism>
<protein>
    <submittedName>
        <fullName evidence="2">FirrV-1-P2</fullName>
    </submittedName>
</protein>
<evidence type="ECO:0000259" key="1">
    <source>
        <dbReference type="Pfam" id="PF00565"/>
    </source>
</evidence>
<reference evidence="2" key="2">
    <citation type="submission" date="2003-01" db="EMBL/GenBank/DDBJ databases">
        <title>Partial Nucleotide Sequence of the Feldmannia irregularis Virus FirrV-1 Genome: On the Evolution of Large Phaeoviral Genomes.</title>
        <authorList>
            <person name="Delaroque N."/>
            <person name="Knippers R."/>
            <person name="Mueller D.G."/>
            <person name="Boland W."/>
        </authorList>
    </citation>
    <scope>NUCLEOTIDE SEQUENCE</scope>
    <source>
        <strain evidence="2">FirrV-1</strain>
    </source>
</reference>
<proteinExistence type="predicted"/>
<sequence>MTILTTQTFEFQECLPYVPLEDGDVVYVCKVYDGDTCTVAWIDHRGKKVRMSCRIRDIDTPEMRDKSVHERELAVQARDKLRDAVLHQHVTIKNPSSDKYGRILADLQTDHAPSVAQHMLSLTDLCRPYKKKKKK</sequence>
<dbReference type="InterPro" id="IPR016071">
    <property type="entry name" value="Staphylococal_nuclease_OB-fold"/>
</dbReference>
<dbReference type="InterPro" id="IPR035437">
    <property type="entry name" value="SNase_OB-fold_sf"/>
</dbReference>
<dbReference type="GeneID" id="41332194"/>
<dbReference type="RefSeq" id="YP_009665598.1">
    <property type="nucleotide sequence ID" value="NC_043245.1"/>
</dbReference>
<accession>Q6XLT1</accession>
<dbReference type="Pfam" id="PF00565">
    <property type="entry name" value="SNase"/>
    <property type="match status" value="1"/>
</dbReference>
<dbReference type="EMBL" id="AY225148">
    <property type="protein sequence ID" value="AAR26980.1"/>
    <property type="molecule type" value="Genomic_DNA"/>
</dbReference>
<dbReference type="KEGG" id="vg:41332194"/>
<dbReference type="Gene3D" id="2.40.50.90">
    <property type="match status" value="1"/>
</dbReference>
<feature type="domain" description="TNase-like" evidence="1">
    <location>
        <begin position="54"/>
        <end position="120"/>
    </location>
</feature>
<name>Q6XLT1_9PHYC</name>
<dbReference type="SUPFAM" id="SSF50199">
    <property type="entry name" value="Staphylococcal nuclease"/>
    <property type="match status" value="1"/>
</dbReference>
<reference evidence="2" key="1">
    <citation type="journal article" date="2003" name="J. Mol. Evol.">
        <title>Comparisons of two large phaeoviral genomes and evolutionary implications.</title>
        <authorList>
            <person name="Delaroque N."/>
            <person name="Boland W."/>
            <person name="Muller D.G."/>
            <person name="Knippers R."/>
        </authorList>
    </citation>
    <scope>NUCLEOTIDE SEQUENCE</scope>
    <source>
        <strain evidence="2">FirrV-1</strain>
    </source>
</reference>